<reference evidence="2 3" key="1">
    <citation type="journal article" date="2011" name="Stand. Genomic Sci.">
        <title>Complete genome sequence of Parvibaculum lavamentivorans type strain (DS-1(T)).</title>
        <authorList>
            <person name="Schleheck D."/>
            <person name="Weiss M."/>
            <person name="Pitluck S."/>
            <person name="Bruce D."/>
            <person name="Land M.L."/>
            <person name="Han S."/>
            <person name="Saunders E."/>
            <person name="Tapia R."/>
            <person name="Detter C."/>
            <person name="Brettin T."/>
            <person name="Han J."/>
            <person name="Woyke T."/>
            <person name="Goodwin L."/>
            <person name="Pennacchio L."/>
            <person name="Nolan M."/>
            <person name="Cook A.M."/>
            <person name="Kjelleberg S."/>
            <person name="Thomas T."/>
        </authorList>
    </citation>
    <scope>NUCLEOTIDE SEQUENCE [LARGE SCALE GENOMIC DNA]</scope>
    <source>
        <strain evidence="3">DS-1 / DSM 13023 / NCIMB 13966</strain>
    </source>
</reference>
<dbReference type="Proteomes" id="UP000006377">
    <property type="component" value="Chromosome"/>
</dbReference>
<evidence type="ECO:0000313" key="3">
    <source>
        <dbReference type="Proteomes" id="UP000006377"/>
    </source>
</evidence>
<evidence type="ECO:0000313" key="2">
    <source>
        <dbReference type="EMBL" id="ABS61796.1"/>
    </source>
</evidence>
<accession>A7HPG3</accession>
<dbReference type="PANTHER" id="PTHR21432:SF20">
    <property type="entry name" value="ACETYL-COA HYDROLASE"/>
    <property type="match status" value="1"/>
</dbReference>
<dbReference type="HOGENOM" id="CLU_442578_0_0_5"/>
<gene>
    <name evidence="2" type="ordered locus">Plav_0173</name>
</gene>
<name>A7HPG3_PARL1</name>
<dbReference type="AlphaFoldDB" id="A7HPG3"/>
<dbReference type="RefSeq" id="WP_011995087.1">
    <property type="nucleotide sequence ID" value="NC_009719.1"/>
</dbReference>
<evidence type="ECO:0000259" key="1">
    <source>
        <dbReference type="Pfam" id="PF13336"/>
    </source>
</evidence>
<organism evidence="2 3">
    <name type="scientific">Parvibaculum lavamentivorans (strain DS-1 / DSM 13023 / NCIMB 13966)</name>
    <dbReference type="NCBI Taxonomy" id="402881"/>
    <lineage>
        <taxon>Bacteria</taxon>
        <taxon>Pseudomonadati</taxon>
        <taxon>Pseudomonadota</taxon>
        <taxon>Alphaproteobacteria</taxon>
        <taxon>Hyphomicrobiales</taxon>
        <taxon>Parvibaculaceae</taxon>
        <taxon>Parvibaculum</taxon>
    </lineage>
</organism>
<dbReference type="PANTHER" id="PTHR21432">
    <property type="entry name" value="ACETYL-COA HYDROLASE-RELATED"/>
    <property type="match status" value="1"/>
</dbReference>
<dbReference type="InterPro" id="IPR037171">
    <property type="entry name" value="NagB/RpiA_transferase-like"/>
</dbReference>
<dbReference type="Gene3D" id="3.40.1080.20">
    <property type="entry name" value="Acetyl-CoA hydrolase/transferase C-terminal domain"/>
    <property type="match status" value="1"/>
</dbReference>
<dbReference type="STRING" id="402881.Plav_0173"/>
<protein>
    <recommendedName>
        <fullName evidence="1">Acetyl-CoA hydrolase/transferase C-terminal domain-containing protein</fullName>
    </recommendedName>
</protein>
<dbReference type="Gene3D" id="3.40.1080.10">
    <property type="entry name" value="Glutaconate Coenzyme A-transferase"/>
    <property type="match status" value="1"/>
</dbReference>
<dbReference type="GO" id="GO:0008775">
    <property type="term" value="F:acetate CoA-transferase activity"/>
    <property type="evidence" value="ECO:0007669"/>
    <property type="project" value="InterPro"/>
</dbReference>
<dbReference type="GO" id="GO:0006083">
    <property type="term" value="P:acetate metabolic process"/>
    <property type="evidence" value="ECO:0007669"/>
    <property type="project" value="InterPro"/>
</dbReference>
<dbReference type="Pfam" id="PF13336">
    <property type="entry name" value="AcetylCoA_hyd_C"/>
    <property type="match status" value="1"/>
</dbReference>
<sequence>MKFEDATSLADAILERTGKKVVLALPLGLGKPVHLANALVERAIADPSISLRIFTALTLEVPQPSSDLERRFMGPVLERLFGGYPGLTYAKALHKGTLPPNIQVNEFFMLAGRWLNSPRQQQNYISANYTHALRYILETGVNVVAQLVAPSQARDRFSLSCNPDISLDLLAARREGRANFIVAGETNFDLPYMGGEAEVEAGEFDFLLDSPSLQYPLFAPPREPVSSADYAIGLHIAGLIPDGGTLQIGIGSIGDAIGKALVLRHSNNAAFSAIADQLRVSGTERGPFEAGLYGASEMLVESFIDLMEAGVLKREAGGKLIHAGFFLGSRAFYEKLRAMPQEMRDKIAMVPVAYVNDLHGDEERKRAARQKARFVNTAMMATLTGAVVSDGLEDGRVVSGVGGQYNFVAQAFALEDARSVIAVRATRNKDGKTASNIVWSYGHMTIPRHLRDVIVTEYGVADLRGKTDGEVVAEMLSIADSRFQPELLAQAKKAGKIAENYQIPASHTTNLPQRIDAALGDARAQGQLPLFPFGSDFTEEEQRLMPALAKLRGASRSDLARLALAGGPEQAEETALLERMKLATPTSFKERLYKRLLLAAMAQTGQ</sequence>
<keyword evidence="3" id="KW-1185">Reference proteome</keyword>
<dbReference type="eggNOG" id="COG0427">
    <property type="taxonomic scope" value="Bacteria"/>
</dbReference>
<proteinExistence type="predicted"/>
<dbReference type="SUPFAM" id="SSF100950">
    <property type="entry name" value="NagB/RpiA/CoA transferase-like"/>
    <property type="match status" value="1"/>
</dbReference>
<dbReference type="InterPro" id="IPR038460">
    <property type="entry name" value="AcetylCoA_hyd_C_sf"/>
</dbReference>
<dbReference type="Gene3D" id="3.30.750.70">
    <property type="entry name" value="4-hydroxybutyrate coenzyme like domains"/>
    <property type="match status" value="1"/>
</dbReference>
<dbReference type="InterPro" id="IPR026888">
    <property type="entry name" value="AcetylCoA_hyd_C"/>
</dbReference>
<dbReference type="OrthoDB" id="9801795at2"/>
<dbReference type="InterPro" id="IPR046433">
    <property type="entry name" value="ActCoA_hydro"/>
</dbReference>
<feature type="domain" description="Acetyl-CoA hydrolase/transferase C-terminal" evidence="1">
    <location>
        <begin position="328"/>
        <end position="491"/>
    </location>
</feature>
<dbReference type="EMBL" id="CP000774">
    <property type="protein sequence ID" value="ABS61796.1"/>
    <property type="molecule type" value="Genomic_DNA"/>
</dbReference>
<dbReference type="KEGG" id="pla:Plav_0173"/>